<evidence type="ECO:0000256" key="10">
    <source>
        <dbReference type="SAM" id="MobiDB-lite"/>
    </source>
</evidence>
<dbReference type="InterPro" id="IPR003190">
    <property type="entry name" value="Asp_decarbox"/>
</dbReference>
<dbReference type="SUPFAM" id="SSF50692">
    <property type="entry name" value="ADC-like"/>
    <property type="match status" value="1"/>
</dbReference>
<comment type="catalytic activity">
    <reaction evidence="9">
        <text>L-aspartate + H(+) = beta-alanine + CO2</text>
        <dbReference type="Rhea" id="RHEA:19497"/>
        <dbReference type="ChEBI" id="CHEBI:15378"/>
        <dbReference type="ChEBI" id="CHEBI:16526"/>
        <dbReference type="ChEBI" id="CHEBI:29991"/>
        <dbReference type="ChEBI" id="CHEBI:57966"/>
        <dbReference type="EC" id="4.1.1.11"/>
    </reaction>
</comment>
<proteinExistence type="inferred from homology"/>
<comment type="caution">
    <text evidence="9">Lacks conserved residue(s) required for the propagation of feature annotation.</text>
</comment>
<dbReference type="NCBIfam" id="TIGR00223">
    <property type="entry name" value="panD"/>
    <property type="match status" value="1"/>
</dbReference>
<comment type="PTM">
    <text evidence="9">Is synthesized initially as an inactive proenzyme, which is activated by self-cleavage at a specific serine bond to produce a beta-subunit with a hydroxyl group at its C-terminus and an alpha-subunit with a pyruvoyl group at its N-terminus.</text>
</comment>
<feature type="region of interest" description="Disordered" evidence="10">
    <location>
        <begin position="178"/>
        <end position="209"/>
    </location>
</feature>
<evidence type="ECO:0000256" key="7">
    <source>
        <dbReference type="ARBA" id="ARBA00023270"/>
    </source>
</evidence>
<keyword evidence="7 9" id="KW-0704">Schiff base</keyword>
<name>A0A4R2AVJ6_9HYPH</name>
<keyword evidence="4 9" id="KW-0068">Autocatalytic cleavage</keyword>
<keyword evidence="8 9" id="KW-0670">Pyruvate</keyword>
<organism evidence="11 12">
    <name type="scientific">Sinorhizobium americanum</name>
    <dbReference type="NCBI Taxonomy" id="194963"/>
    <lineage>
        <taxon>Bacteria</taxon>
        <taxon>Pseudomonadati</taxon>
        <taxon>Pseudomonadota</taxon>
        <taxon>Alphaproteobacteria</taxon>
        <taxon>Hyphomicrobiales</taxon>
        <taxon>Rhizobiaceae</taxon>
        <taxon>Sinorhizobium/Ensifer group</taxon>
        <taxon>Sinorhizobium</taxon>
    </lineage>
</organism>
<dbReference type="CDD" id="cd06919">
    <property type="entry name" value="Asp_decarbox"/>
    <property type="match status" value="1"/>
</dbReference>
<evidence type="ECO:0000256" key="4">
    <source>
        <dbReference type="ARBA" id="ARBA00022813"/>
    </source>
</evidence>
<dbReference type="PANTHER" id="PTHR21012">
    <property type="entry name" value="ASPARTATE 1-DECARBOXYLASE"/>
    <property type="match status" value="1"/>
</dbReference>
<dbReference type="GO" id="GO:0015940">
    <property type="term" value="P:pantothenate biosynthetic process"/>
    <property type="evidence" value="ECO:0007669"/>
    <property type="project" value="UniProtKB-UniRule"/>
</dbReference>
<feature type="chain" id="PRO_5023233357" description="Aspartate 1-decarboxylase alpha chain" evidence="9">
    <location>
        <begin position="24"/>
        <end position="209"/>
    </location>
</feature>
<evidence type="ECO:0000256" key="9">
    <source>
        <dbReference type="HAMAP-Rule" id="MF_00446"/>
    </source>
</evidence>
<keyword evidence="5 9" id="KW-0865">Zymogen</keyword>
<comment type="caution">
    <text evidence="11">The sequence shown here is derived from an EMBL/GenBank/DDBJ whole genome shotgun (WGS) entry which is preliminary data.</text>
</comment>
<comment type="cofactor">
    <cofactor evidence="9">
        <name>pyruvate</name>
        <dbReference type="ChEBI" id="CHEBI:15361"/>
    </cofactor>
    <text evidence="9">Binds 1 pyruvoyl group covalently per subunit.</text>
</comment>
<dbReference type="Proteomes" id="UP000295043">
    <property type="component" value="Unassembled WGS sequence"/>
</dbReference>
<keyword evidence="1 9" id="KW-0963">Cytoplasm</keyword>
<keyword evidence="3 9" id="KW-0210">Decarboxylase</keyword>
<evidence type="ECO:0000256" key="6">
    <source>
        <dbReference type="ARBA" id="ARBA00023239"/>
    </source>
</evidence>
<reference evidence="11 12" key="1">
    <citation type="submission" date="2019-03" db="EMBL/GenBank/DDBJ databases">
        <title>Genomic Encyclopedia of Type Strains, Phase IV (KMG-V): Genome sequencing to study the core and pangenomes of soil and plant-associated prokaryotes.</title>
        <authorList>
            <person name="Whitman W."/>
        </authorList>
    </citation>
    <scope>NUCLEOTIDE SEQUENCE [LARGE SCALE GENOMIC DNA]</scope>
    <source>
        <strain evidence="11 12">23C40</strain>
    </source>
</reference>
<accession>A0A4R2AVJ6</accession>
<comment type="pathway">
    <text evidence="9">Cofactor biosynthesis; (R)-pantothenate biosynthesis; beta-alanine from L-aspartate: step 1/1.</text>
</comment>
<evidence type="ECO:0000256" key="2">
    <source>
        <dbReference type="ARBA" id="ARBA00022655"/>
    </source>
</evidence>
<sequence length="209" mass="23321">MRRLVAGKLRGITETEANLNYRGSITLDPDHCEEAGILPTEFVEIWNKNSGARISTHVILGERGSRCCVLNGAAARTCQPGDHVIICNSVYLDESQITSLKPKVLTFDENNHICDRLLDQPDLPSEHITRVNRSAVVDSEMSSDDQAPARHGFTALPHLYRTNRRREEHGALLRDGDLDHLVRGNMPDQDLGQDRRPWSKQGASLRHGG</sequence>
<feature type="binding site" evidence="9">
    <location>
        <position position="56"/>
    </location>
    <ligand>
        <name>substrate</name>
    </ligand>
</feature>
<feature type="modified residue" description="Pyruvic acid (Ser)" evidence="9">
    <location>
        <position position="24"/>
    </location>
</feature>
<evidence type="ECO:0000313" key="11">
    <source>
        <dbReference type="EMBL" id="TCN17987.1"/>
    </source>
</evidence>
<dbReference type="HAMAP" id="MF_00446">
    <property type="entry name" value="PanD"/>
    <property type="match status" value="1"/>
</dbReference>
<dbReference type="AlphaFoldDB" id="A0A4R2AVJ6"/>
<comment type="similarity">
    <text evidence="9">Belongs to the PanD family.</text>
</comment>
<evidence type="ECO:0000256" key="5">
    <source>
        <dbReference type="ARBA" id="ARBA00023145"/>
    </source>
</evidence>
<dbReference type="GO" id="GO:0005829">
    <property type="term" value="C:cytosol"/>
    <property type="evidence" value="ECO:0007669"/>
    <property type="project" value="TreeGrafter"/>
</dbReference>
<gene>
    <name evidence="9" type="primary">panD</name>
    <name evidence="11" type="ORF">EV184_13634</name>
</gene>
<keyword evidence="6 9" id="KW-0456">Lyase</keyword>
<dbReference type="UniPathway" id="UPA00028">
    <property type="reaction ID" value="UER00002"/>
</dbReference>
<evidence type="ECO:0000256" key="1">
    <source>
        <dbReference type="ARBA" id="ARBA00022490"/>
    </source>
</evidence>
<dbReference type="GO" id="GO:0004068">
    <property type="term" value="F:aspartate 1-decarboxylase activity"/>
    <property type="evidence" value="ECO:0007669"/>
    <property type="project" value="UniProtKB-UniRule"/>
</dbReference>
<evidence type="ECO:0000256" key="3">
    <source>
        <dbReference type="ARBA" id="ARBA00022793"/>
    </source>
</evidence>
<protein>
    <recommendedName>
        <fullName evidence="9">Aspartate 1-decarboxylase</fullName>
        <ecNumber evidence="9">4.1.1.11</ecNumber>
    </recommendedName>
    <alternativeName>
        <fullName evidence="9">Aspartate alpha-decarboxylase</fullName>
    </alternativeName>
    <component>
        <recommendedName>
            <fullName evidence="9">Aspartate 1-decarboxylase beta chain</fullName>
        </recommendedName>
    </component>
    <component>
        <recommendedName>
            <fullName evidence="9">Aspartate 1-decarboxylase alpha chain</fullName>
        </recommendedName>
    </component>
</protein>
<dbReference type="GO" id="GO:0006523">
    <property type="term" value="P:alanine biosynthetic process"/>
    <property type="evidence" value="ECO:0007669"/>
    <property type="project" value="InterPro"/>
</dbReference>
<feature type="active site" description="Schiff-base intermediate with substrate; via pyruvic acid" evidence="9">
    <location>
        <position position="24"/>
    </location>
</feature>
<dbReference type="Gene3D" id="2.40.40.20">
    <property type="match status" value="1"/>
</dbReference>
<comment type="function">
    <text evidence="9">Catalyzes the pyruvoyl-dependent decarboxylation of aspartate to produce beta-alanine.</text>
</comment>
<comment type="subcellular location">
    <subcellularLocation>
        <location evidence="9">Cytoplasm</location>
    </subcellularLocation>
</comment>
<dbReference type="Pfam" id="PF02261">
    <property type="entry name" value="Asp_decarbox"/>
    <property type="match status" value="1"/>
</dbReference>
<feature type="chain" id="PRO_5023233356" description="Aspartate 1-decarboxylase beta chain" evidence="9">
    <location>
        <begin position="1"/>
        <end position="23"/>
    </location>
</feature>
<dbReference type="PANTHER" id="PTHR21012:SF0">
    <property type="entry name" value="ASPARTATE 1-DECARBOXYLASE"/>
    <property type="match status" value="1"/>
</dbReference>
<keyword evidence="2 9" id="KW-0566">Pantothenate biosynthesis</keyword>
<dbReference type="EMBL" id="SLVU01000036">
    <property type="protein sequence ID" value="TCN17987.1"/>
    <property type="molecule type" value="Genomic_DNA"/>
</dbReference>
<evidence type="ECO:0000313" key="12">
    <source>
        <dbReference type="Proteomes" id="UP000295043"/>
    </source>
</evidence>
<dbReference type="InterPro" id="IPR009010">
    <property type="entry name" value="Asp_de-COase-like_dom_sf"/>
</dbReference>
<evidence type="ECO:0000256" key="8">
    <source>
        <dbReference type="ARBA" id="ARBA00023317"/>
    </source>
</evidence>
<feature type="binding site" evidence="9">
    <location>
        <begin position="72"/>
        <end position="74"/>
    </location>
    <ligand>
        <name>substrate</name>
    </ligand>
</feature>
<comment type="subunit">
    <text evidence="9">Heterooctamer of four alpha and four beta subunits.</text>
</comment>
<dbReference type="EC" id="4.1.1.11" evidence="9"/>